<name>A0A6G7ZQU8_9SPHN</name>
<reference evidence="1 2" key="1">
    <citation type="submission" date="2020-03" db="EMBL/GenBank/DDBJ databases">
        <title>Sphingomonas sp. nov., isolated from fish.</title>
        <authorList>
            <person name="Hyun D.-W."/>
            <person name="Bae J.-W."/>
        </authorList>
    </citation>
    <scope>NUCLEOTIDE SEQUENCE [LARGE SCALE GENOMIC DNA]</scope>
    <source>
        <strain evidence="1 2">HDW15C</strain>
    </source>
</reference>
<dbReference type="Proteomes" id="UP000502502">
    <property type="component" value="Chromosome"/>
</dbReference>
<proteinExistence type="predicted"/>
<evidence type="ECO:0000313" key="1">
    <source>
        <dbReference type="EMBL" id="QIL03367.1"/>
    </source>
</evidence>
<dbReference type="KEGG" id="ssin:G7078_08310"/>
<sequence>MLPLAGCKTAGTIDDGGIYTVRSSCPQVAIPAGTGDITLFNPGDSREAGAVDVTAAITNVRATCTETAGEFISTAVFQVVATRRDAGAARQVVLPYFDIAMQAGNQVVAKKLAGVAINFPAGSNRAITAGQGTVRISRAAATLPESVRKVLTARRRVGDTNAAIDPLTDPTIRDAVARATFQHLVGFQLSQDQLRYNATR</sequence>
<dbReference type="EMBL" id="CP049871">
    <property type="protein sequence ID" value="QIL03367.1"/>
    <property type="molecule type" value="Genomic_DNA"/>
</dbReference>
<keyword evidence="2" id="KW-1185">Reference proteome</keyword>
<protein>
    <submittedName>
        <fullName evidence="1">Uncharacterized protein</fullName>
    </submittedName>
</protein>
<accession>A0A6G7ZQU8</accession>
<dbReference type="AlphaFoldDB" id="A0A6G7ZQU8"/>
<gene>
    <name evidence="1" type="ORF">G7078_08310</name>
</gene>
<organism evidence="1 2">
    <name type="scientific">Sphingomonas sinipercae</name>
    <dbReference type="NCBI Taxonomy" id="2714944"/>
    <lineage>
        <taxon>Bacteria</taxon>
        <taxon>Pseudomonadati</taxon>
        <taxon>Pseudomonadota</taxon>
        <taxon>Alphaproteobacteria</taxon>
        <taxon>Sphingomonadales</taxon>
        <taxon>Sphingomonadaceae</taxon>
        <taxon>Sphingomonas</taxon>
    </lineage>
</organism>
<evidence type="ECO:0000313" key="2">
    <source>
        <dbReference type="Proteomes" id="UP000502502"/>
    </source>
</evidence>